<dbReference type="AlphaFoldDB" id="A0A2K8NXE2"/>
<evidence type="ECO:0000313" key="1">
    <source>
        <dbReference type="EMBL" id="ATZ18490.1"/>
    </source>
</evidence>
<dbReference type="KEGG" id="esx:ESOMN_v1c01050"/>
<proteinExistence type="predicted"/>
<dbReference type="Proteomes" id="UP000232230">
    <property type="component" value="Chromosome"/>
</dbReference>
<keyword evidence="2" id="KW-1185">Reference proteome</keyword>
<dbReference type="EMBL" id="CP024965">
    <property type="protein sequence ID" value="ATZ18490.1"/>
    <property type="molecule type" value="Genomic_DNA"/>
</dbReference>
<dbReference type="RefSeq" id="WP_024863825.1">
    <property type="nucleotide sequence ID" value="NZ_CP024965.1"/>
</dbReference>
<name>A0A2K8NXE2_9MOLU</name>
<accession>A0A2K8NXE2</accession>
<evidence type="ECO:0000313" key="2">
    <source>
        <dbReference type="Proteomes" id="UP000232230"/>
    </source>
</evidence>
<reference evidence="1 2" key="1">
    <citation type="submission" date="2017-11" db="EMBL/GenBank/DDBJ databases">
        <title>Genome sequence of Entomoplasma somnilux PYAN-1 (ATCC 49194).</title>
        <authorList>
            <person name="Lo W.-S."/>
            <person name="Gasparich G.E."/>
            <person name="Kuo C.-H."/>
        </authorList>
    </citation>
    <scope>NUCLEOTIDE SEQUENCE [LARGE SCALE GENOMIC DNA]</scope>
    <source>
        <strain evidence="1 2">PYAN-1</strain>
    </source>
</reference>
<protein>
    <submittedName>
        <fullName evidence="1">Uncharacterized protein</fullName>
    </submittedName>
</protein>
<organism evidence="1 2">
    <name type="scientific">Williamsoniiplasma somnilux</name>
    <dbReference type="NCBI Taxonomy" id="215578"/>
    <lineage>
        <taxon>Bacteria</taxon>
        <taxon>Bacillati</taxon>
        <taxon>Mycoplasmatota</taxon>
        <taxon>Mollicutes</taxon>
        <taxon>Entomoplasmatales</taxon>
        <taxon>Williamsoniiplasma</taxon>
    </lineage>
</organism>
<sequence>MNNSKLGDITNLISYDEETYSYKFEKPLTTLAEHQKVLLKNKIGKNNEILLPTINEICTNIYPFIEKRSNELINTLISRNKRIKRLIFNAIEKRKDIELNFEPLDEKDKFIINLAKSIVHDLNKFIYKYEIGNLYANKTFLNNDINSFYIGTVDLIAQSKNNIYIATFKISRSGFNQKYLAELALQKELVESNLNYKIADSFIFNPREERVIIKAHNISKGEFYKMKDFIKFWANN</sequence>
<gene>
    <name evidence="1" type="ORF">ESOMN_v1c01050</name>
</gene>